<evidence type="ECO:0000313" key="1">
    <source>
        <dbReference type="EMBL" id="KFM59987.1"/>
    </source>
</evidence>
<dbReference type="AlphaFoldDB" id="A0A087T4E8"/>
<proteinExistence type="predicted"/>
<accession>A0A087T4E8</accession>
<name>A0A087T4E8_STEMI</name>
<gene>
    <name evidence="1" type="ORF">X975_26282</name>
</gene>
<protein>
    <submittedName>
        <fullName evidence="1">Uncharacterized protein</fullName>
    </submittedName>
</protein>
<reference evidence="1 2" key="1">
    <citation type="submission" date="2013-11" db="EMBL/GenBank/DDBJ databases">
        <title>Genome sequencing of Stegodyphus mimosarum.</title>
        <authorList>
            <person name="Bechsgaard J."/>
        </authorList>
    </citation>
    <scope>NUCLEOTIDE SEQUENCE [LARGE SCALE GENOMIC DNA]</scope>
</reference>
<organism evidence="1 2">
    <name type="scientific">Stegodyphus mimosarum</name>
    <name type="common">African social velvet spider</name>
    <dbReference type="NCBI Taxonomy" id="407821"/>
    <lineage>
        <taxon>Eukaryota</taxon>
        <taxon>Metazoa</taxon>
        <taxon>Ecdysozoa</taxon>
        <taxon>Arthropoda</taxon>
        <taxon>Chelicerata</taxon>
        <taxon>Arachnida</taxon>
        <taxon>Araneae</taxon>
        <taxon>Araneomorphae</taxon>
        <taxon>Entelegynae</taxon>
        <taxon>Eresoidea</taxon>
        <taxon>Eresidae</taxon>
        <taxon>Stegodyphus</taxon>
    </lineage>
</organism>
<keyword evidence="2" id="KW-1185">Reference proteome</keyword>
<sequence>MFYLVPQKDKTDSVLLHHHFHFLCHKDFQQQNLNAVLCLPVHVIHF</sequence>
<evidence type="ECO:0000313" key="2">
    <source>
        <dbReference type="Proteomes" id="UP000054359"/>
    </source>
</evidence>
<feature type="non-terminal residue" evidence="1">
    <location>
        <position position="46"/>
    </location>
</feature>
<dbReference type="Proteomes" id="UP000054359">
    <property type="component" value="Unassembled WGS sequence"/>
</dbReference>
<dbReference type="EMBL" id="KK113365">
    <property type="protein sequence ID" value="KFM59987.1"/>
    <property type="molecule type" value="Genomic_DNA"/>
</dbReference>